<accession>A0A0W0Y2W0</accession>
<dbReference type="EMBL" id="LNYS01000006">
    <property type="protein sequence ID" value="KTD51377.1"/>
    <property type="molecule type" value="Genomic_DNA"/>
</dbReference>
<dbReference type="InterPro" id="IPR043128">
    <property type="entry name" value="Rev_trsase/Diguanyl_cyclase"/>
</dbReference>
<evidence type="ECO:0000313" key="2">
    <source>
        <dbReference type="EMBL" id="KTD51377.1"/>
    </source>
</evidence>
<name>A0A0W0Y2W0_9GAMM</name>
<dbReference type="SUPFAM" id="SSF48695">
    <property type="entry name" value="Multiheme cytochromes"/>
    <property type="match status" value="1"/>
</dbReference>
<sequence>MTKNDPQSIWMISNISDDKFLPFKVEIVGQINELPKQSPYAIVMSKKERQEWIALLRELRSIPTYRYTPIFYHGDIDESLQDLFDGSADDELLTKAHAIHQRLKKIPGNVLLSEEKEVMLSTYLYTRPELKLRGQISYQNPYVYYFPLITLFSSPEEKRDDWEFLEDLVLRDILSQHNLIDEIKICSFCSSGLLNLKNSCPSCHSIRIKLQNFVHCYTCGKIGPVPEFLRRERLICSRCNTKLEELGVDYDKPVEDKMCMDCGHFFAEAEVNMMCLVCQRLFFIDELKTRFLYDYSLTRRAEYLVQGIEKEIYHNFHQFFNVIDYIVFMAIVSWQAKLAERYNTWYFSIMTLRILNEDQLLHEKGIVNTERAMGQFFKKLRQIFRESDLSSRMEGTMFFLLPMTDREGCLALIDRIRQYLSQEMGSEIKELALGLSYLTSSEMISGQMEGELITTELLARLNDSSSHLLSSGK</sequence>
<feature type="domain" description="Thaumarchaeal output" evidence="1">
    <location>
        <begin position="113"/>
        <end position="297"/>
    </location>
</feature>
<reference evidence="2 3" key="1">
    <citation type="submission" date="2015-11" db="EMBL/GenBank/DDBJ databases">
        <title>Genomic analysis of 38 Legionella species identifies large and diverse effector repertoires.</title>
        <authorList>
            <person name="Burstein D."/>
            <person name="Amaro F."/>
            <person name="Zusman T."/>
            <person name="Lifshitz Z."/>
            <person name="Cohen O."/>
            <person name="Gilbert J.A."/>
            <person name="Pupko T."/>
            <person name="Shuman H.A."/>
            <person name="Segal G."/>
        </authorList>
    </citation>
    <scope>NUCLEOTIDE SEQUENCE [LARGE SCALE GENOMIC DNA]</scope>
    <source>
        <strain evidence="2 3">CDC#1442-AUS-E</strain>
    </source>
</reference>
<dbReference type="AlphaFoldDB" id="A0A0W0Y2W0"/>
<evidence type="ECO:0000313" key="3">
    <source>
        <dbReference type="Proteomes" id="UP000054618"/>
    </source>
</evidence>
<dbReference type="InterPro" id="IPR029787">
    <property type="entry name" value="Nucleotide_cyclase"/>
</dbReference>
<dbReference type="SUPFAM" id="SSF55073">
    <property type="entry name" value="Nucleotide cyclase"/>
    <property type="match status" value="1"/>
</dbReference>
<keyword evidence="3" id="KW-1185">Reference proteome</keyword>
<dbReference type="STRING" id="45073.Lqui_0221"/>
<proteinExistence type="predicted"/>
<evidence type="ECO:0000259" key="1">
    <source>
        <dbReference type="Pfam" id="PF18551"/>
    </source>
</evidence>
<organism evidence="2 3">
    <name type="scientific">Legionella quinlivanii</name>
    <dbReference type="NCBI Taxonomy" id="45073"/>
    <lineage>
        <taxon>Bacteria</taxon>
        <taxon>Pseudomonadati</taxon>
        <taxon>Pseudomonadota</taxon>
        <taxon>Gammaproteobacteria</taxon>
        <taxon>Legionellales</taxon>
        <taxon>Legionellaceae</taxon>
        <taxon>Legionella</taxon>
    </lineage>
</organism>
<dbReference type="InterPro" id="IPR040572">
    <property type="entry name" value="TackOD1"/>
</dbReference>
<dbReference type="Proteomes" id="UP000054618">
    <property type="component" value="Unassembled WGS sequence"/>
</dbReference>
<dbReference type="Gene3D" id="3.30.70.270">
    <property type="match status" value="1"/>
</dbReference>
<dbReference type="PATRIC" id="fig|45073.5.peg.235"/>
<dbReference type="InterPro" id="IPR036280">
    <property type="entry name" value="Multihaem_cyt_sf"/>
</dbReference>
<dbReference type="RefSeq" id="WP_058506361.1">
    <property type="nucleotide sequence ID" value="NZ_CAAAIK010000020.1"/>
</dbReference>
<gene>
    <name evidence="2" type="ORF">Lqui_0221</name>
</gene>
<dbReference type="OrthoDB" id="8432393at2"/>
<protein>
    <recommendedName>
        <fullName evidence="1">Thaumarchaeal output domain-containing protein</fullName>
    </recommendedName>
</protein>
<comment type="caution">
    <text evidence="2">The sequence shown here is derived from an EMBL/GenBank/DDBJ whole genome shotgun (WGS) entry which is preliminary data.</text>
</comment>
<dbReference type="Pfam" id="PF18551">
    <property type="entry name" value="TackOD1"/>
    <property type="match status" value="1"/>
</dbReference>